<comment type="caution">
    <text evidence="3">The sequence shown here is derived from an EMBL/GenBank/DDBJ whole genome shotgun (WGS) entry which is preliminary data.</text>
</comment>
<feature type="chain" id="PRO_5035966136" description="Peptidyl-prolyl cis-trans isomerase" evidence="1">
    <location>
        <begin position="23"/>
        <end position="257"/>
    </location>
</feature>
<dbReference type="GO" id="GO:0005737">
    <property type="term" value="C:cytoplasm"/>
    <property type="evidence" value="ECO:0007669"/>
    <property type="project" value="TreeGrafter"/>
</dbReference>
<organism evidence="3 4">
    <name type="scientific">Candidula unifasciata</name>
    <dbReference type="NCBI Taxonomy" id="100452"/>
    <lineage>
        <taxon>Eukaryota</taxon>
        <taxon>Metazoa</taxon>
        <taxon>Spiralia</taxon>
        <taxon>Lophotrochozoa</taxon>
        <taxon>Mollusca</taxon>
        <taxon>Gastropoda</taxon>
        <taxon>Heterobranchia</taxon>
        <taxon>Euthyneura</taxon>
        <taxon>Panpulmonata</taxon>
        <taxon>Eupulmonata</taxon>
        <taxon>Stylommatophora</taxon>
        <taxon>Helicina</taxon>
        <taxon>Helicoidea</taxon>
        <taxon>Geomitridae</taxon>
        <taxon>Candidula</taxon>
    </lineage>
</organism>
<dbReference type="EMBL" id="CAJHNH020002212">
    <property type="protein sequence ID" value="CAG5125945.1"/>
    <property type="molecule type" value="Genomic_DNA"/>
</dbReference>
<comment type="similarity">
    <text evidence="1">Belongs to the cyclophilin-type PPIase family.</text>
</comment>
<dbReference type="InterPro" id="IPR029000">
    <property type="entry name" value="Cyclophilin-like_dom_sf"/>
</dbReference>
<dbReference type="PANTHER" id="PTHR11071">
    <property type="entry name" value="PEPTIDYL-PROLYL CIS-TRANS ISOMERASE"/>
    <property type="match status" value="1"/>
</dbReference>
<dbReference type="PRINTS" id="PR00153">
    <property type="entry name" value="CSAPPISMRASE"/>
</dbReference>
<feature type="domain" description="PPIase cyclophilin-type" evidence="2">
    <location>
        <begin position="83"/>
        <end position="231"/>
    </location>
</feature>
<comment type="function">
    <text evidence="1">PPIases accelerate the folding of proteins. It catalyzes the cis-trans isomerization of proline imidic peptide bonds in oligopeptides.</text>
</comment>
<dbReference type="Pfam" id="PF00160">
    <property type="entry name" value="Pro_isomerase"/>
    <property type="match status" value="1"/>
</dbReference>
<protein>
    <recommendedName>
        <fullName evidence="1">Peptidyl-prolyl cis-trans isomerase</fullName>
        <shortName evidence="1">PPIase</shortName>
        <ecNumber evidence="1">5.2.1.8</ecNumber>
    </recommendedName>
</protein>
<feature type="signal peptide" evidence="1">
    <location>
        <begin position="1"/>
        <end position="22"/>
    </location>
</feature>
<dbReference type="SUPFAM" id="SSF50891">
    <property type="entry name" value="Cyclophilin-like"/>
    <property type="match status" value="1"/>
</dbReference>
<evidence type="ECO:0000259" key="2">
    <source>
        <dbReference type="PROSITE" id="PS50072"/>
    </source>
</evidence>
<evidence type="ECO:0000256" key="1">
    <source>
        <dbReference type="RuleBase" id="RU363019"/>
    </source>
</evidence>
<proteinExistence type="inferred from homology"/>
<dbReference type="PANTHER" id="PTHR11071:SF547">
    <property type="entry name" value="PEPTIDYL-PROLYL CIS-TRANS ISOMERASE"/>
    <property type="match status" value="1"/>
</dbReference>
<evidence type="ECO:0000313" key="3">
    <source>
        <dbReference type="EMBL" id="CAG5125945.1"/>
    </source>
</evidence>
<dbReference type="GO" id="GO:0006457">
    <property type="term" value="P:protein folding"/>
    <property type="evidence" value="ECO:0007669"/>
    <property type="project" value="TreeGrafter"/>
</dbReference>
<dbReference type="Gene3D" id="2.40.100.10">
    <property type="entry name" value="Cyclophilin-like"/>
    <property type="match status" value="1"/>
</dbReference>
<dbReference type="Proteomes" id="UP000678393">
    <property type="component" value="Unassembled WGS sequence"/>
</dbReference>
<dbReference type="OrthoDB" id="193499at2759"/>
<keyword evidence="4" id="KW-1185">Reference proteome</keyword>
<keyword evidence="1" id="KW-0413">Isomerase</keyword>
<dbReference type="GO" id="GO:0003755">
    <property type="term" value="F:peptidyl-prolyl cis-trans isomerase activity"/>
    <property type="evidence" value="ECO:0007669"/>
    <property type="project" value="UniProtKB-UniRule"/>
</dbReference>
<keyword evidence="1" id="KW-0732">Signal</keyword>
<dbReference type="EC" id="5.2.1.8" evidence="1"/>
<dbReference type="PROSITE" id="PS50072">
    <property type="entry name" value="CSA_PPIASE_2"/>
    <property type="match status" value="1"/>
</dbReference>
<dbReference type="AlphaFoldDB" id="A0A8S3ZDF7"/>
<gene>
    <name evidence="3" type="ORF">CUNI_LOCUS11503</name>
</gene>
<comment type="catalytic activity">
    <reaction evidence="1">
        <text>[protein]-peptidylproline (omega=180) = [protein]-peptidylproline (omega=0)</text>
        <dbReference type="Rhea" id="RHEA:16237"/>
        <dbReference type="Rhea" id="RHEA-COMP:10747"/>
        <dbReference type="Rhea" id="RHEA-COMP:10748"/>
        <dbReference type="ChEBI" id="CHEBI:83833"/>
        <dbReference type="ChEBI" id="CHEBI:83834"/>
        <dbReference type="EC" id="5.2.1.8"/>
    </reaction>
</comment>
<accession>A0A8S3ZDF7</accession>
<evidence type="ECO:0000313" key="4">
    <source>
        <dbReference type="Proteomes" id="UP000678393"/>
    </source>
</evidence>
<dbReference type="InterPro" id="IPR002130">
    <property type="entry name" value="Cyclophilin-type_PPIase_dom"/>
</dbReference>
<sequence>MRSHALPSCVVLLLAVIEIATGNNVTAANISTKHNVKKVATRNKIYGGHELKPPPETLTVTHEVWFDLKISNFYSKGIHFRQRITAACFGLLAPETCKNFIELIKGYKKGELYMSYRSTKIKSIIRDYMIILGDIKSRFYDSSNVPRLTWPREENSISHNHAGWLGRADFGPNTTGSEFYIILRPARWLDGKHFIFGKVLSGMNGLQTVALEETGADNKPLRPVILENCGVIYIKNQYTLSAKQFNSDEDVVRVRKP</sequence>
<keyword evidence="1" id="KW-0697">Rotamase</keyword>
<reference evidence="3" key="1">
    <citation type="submission" date="2021-04" db="EMBL/GenBank/DDBJ databases">
        <authorList>
            <consortium name="Molecular Ecology Group"/>
        </authorList>
    </citation>
    <scope>NUCLEOTIDE SEQUENCE</scope>
</reference>
<dbReference type="GO" id="GO:0016018">
    <property type="term" value="F:cyclosporin A binding"/>
    <property type="evidence" value="ECO:0007669"/>
    <property type="project" value="TreeGrafter"/>
</dbReference>
<name>A0A8S3ZDF7_9EUPU</name>